<keyword evidence="1" id="KW-0808">Transferase</keyword>
<sequence>MKAVSGGDINQAYQIKTATARYFLKVQPKYSAAFFAHEQEGLHLLSPVVRVPKVIASGVITGDAYLLLEWLDLGAGNDAQLGKAVAQVHQQHAQQFGLAHDFTAGKLPKINTWQSSWADFYINQRLNVLAQLAQKNYLWNDFRQTHLTQLTQLIRQYFSAHKIKPSLLHGDLWGGNVDFLADGTPVLIDPDVFYGDREMDLAMTSLFGGFSDAFYQAYTQAYPLRPNYQQRITWYQTYYLLAHLNLFGEMYGGALDRTLQQATGNL</sequence>
<dbReference type="AlphaFoldDB" id="A0A0R2DDT9"/>
<dbReference type="PATRIC" id="fig|1423796.3.peg.1821"/>
<gene>
    <name evidence="2" type="ORF">FC24_GL001794</name>
</gene>
<dbReference type="Gene3D" id="3.30.200.20">
    <property type="entry name" value="Phosphorylase Kinase, domain 1"/>
    <property type="match status" value="1"/>
</dbReference>
<dbReference type="Pfam" id="PF03881">
    <property type="entry name" value="Fructosamin_kin"/>
    <property type="match status" value="1"/>
</dbReference>
<dbReference type="Proteomes" id="UP000051638">
    <property type="component" value="Unassembled WGS sequence"/>
</dbReference>
<evidence type="ECO:0000256" key="1">
    <source>
        <dbReference type="PIRNR" id="PIRNR006221"/>
    </source>
</evidence>
<dbReference type="InterPro" id="IPR011009">
    <property type="entry name" value="Kinase-like_dom_sf"/>
</dbReference>
<dbReference type="PANTHER" id="PTHR12149:SF8">
    <property type="entry name" value="PROTEIN-RIBULOSAMINE 3-KINASE"/>
    <property type="match status" value="1"/>
</dbReference>
<dbReference type="PIRSF" id="PIRSF006221">
    <property type="entry name" value="Ketosamine-3-kinase"/>
    <property type="match status" value="1"/>
</dbReference>
<proteinExistence type="inferred from homology"/>
<comment type="caution">
    <text evidence="2">The sequence shown here is derived from an EMBL/GenBank/DDBJ whole genome shotgun (WGS) entry which is preliminary data.</text>
</comment>
<keyword evidence="1" id="KW-0418">Kinase</keyword>
<evidence type="ECO:0000313" key="2">
    <source>
        <dbReference type="EMBL" id="KRM99956.1"/>
    </source>
</evidence>
<keyword evidence="3" id="KW-1185">Reference proteome</keyword>
<dbReference type="PANTHER" id="PTHR12149">
    <property type="entry name" value="FRUCTOSAMINE 3 KINASE-RELATED PROTEIN"/>
    <property type="match status" value="1"/>
</dbReference>
<accession>A0A0R2DDT9</accession>
<dbReference type="EMBL" id="AYYI01000005">
    <property type="protein sequence ID" value="KRM99956.1"/>
    <property type="molecule type" value="Genomic_DNA"/>
</dbReference>
<dbReference type="Gene3D" id="3.90.1200.10">
    <property type="match status" value="1"/>
</dbReference>
<reference evidence="2 3" key="1">
    <citation type="journal article" date="2015" name="Genome Announc.">
        <title>Expanding the biotechnology potential of lactobacilli through comparative genomics of 213 strains and associated genera.</title>
        <authorList>
            <person name="Sun Z."/>
            <person name="Harris H.M."/>
            <person name="McCann A."/>
            <person name="Guo C."/>
            <person name="Argimon S."/>
            <person name="Zhang W."/>
            <person name="Yang X."/>
            <person name="Jeffery I.B."/>
            <person name="Cooney J.C."/>
            <person name="Kagawa T.F."/>
            <person name="Liu W."/>
            <person name="Song Y."/>
            <person name="Salvetti E."/>
            <person name="Wrobel A."/>
            <person name="Rasinkangas P."/>
            <person name="Parkhill J."/>
            <person name="Rea M.C."/>
            <person name="O'Sullivan O."/>
            <person name="Ritari J."/>
            <person name="Douillard F.P."/>
            <person name="Paul Ross R."/>
            <person name="Yang R."/>
            <person name="Briner A.E."/>
            <person name="Felis G.E."/>
            <person name="de Vos W.M."/>
            <person name="Barrangou R."/>
            <person name="Klaenhammer T.R."/>
            <person name="Caufield P.W."/>
            <person name="Cui Y."/>
            <person name="Zhang H."/>
            <person name="O'Toole P.W."/>
        </authorList>
    </citation>
    <scope>NUCLEOTIDE SEQUENCE [LARGE SCALE GENOMIC DNA]</scope>
    <source>
        <strain evidence="2 3">DSM 20253</strain>
    </source>
</reference>
<evidence type="ECO:0000313" key="3">
    <source>
        <dbReference type="Proteomes" id="UP000051638"/>
    </source>
</evidence>
<protein>
    <recommendedName>
        <fullName evidence="4">Fructosamine kinase</fullName>
    </recommendedName>
</protein>
<dbReference type="GO" id="GO:0016301">
    <property type="term" value="F:kinase activity"/>
    <property type="evidence" value="ECO:0007669"/>
    <property type="project" value="UniProtKB-UniRule"/>
</dbReference>
<organism evidence="2 3">
    <name type="scientific">Loigolactobacillus rennini DSM 20253</name>
    <dbReference type="NCBI Taxonomy" id="1423796"/>
    <lineage>
        <taxon>Bacteria</taxon>
        <taxon>Bacillati</taxon>
        <taxon>Bacillota</taxon>
        <taxon>Bacilli</taxon>
        <taxon>Lactobacillales</taxon>
        <taxon>Lactobacillaceae</taxon>
        <taxon>Loigolactobacillus</taxon>
    </lineage>
</organism>
<dbReference type="STRING" id="1423796.FC24_GL001794"/>
<name>A0A0R2DDT9_9LACO</name>
<dbReference type="InterPro" id="IPR016477">
    <property type="entry name" value="Fructo-/Ketosamine-3-kinase"/>
</dbReference>
<comment type="similarity">
    <text evidence="1">Belongs to the fructosamine kinase family.</text>
</comment>
<evidence type="ECO:0008006" key="4">
    <source>
        <dbReference type="Google" id="ProtNLM"/>
    </source>
</evidence>
<dbReference type="SUPFAM" id="SSF56112">
    <property type="entry name" value="Protein kinase-like (PK-like)"/>
    <property type="match status" value="1"/>
</dbReference>